<dbReference type="GO" id="GO:0004857">
    <property type="term" value="F:enzyme inhibitor activity"/>
    <property type="evidence" value="ECO:0007669"/>
    <property type="project" value="InterPro"/>
</dbReference>
<dbReference type="SUPFAM" id="SSF101148">
    <property type="entry name" value="Plant invertase/pectin methylesterase inhibitor"/>
    <property type="match status" value="1"/>
</dbReference>
<dbReference type="Pfam" id="PF04043">
    <property type="entry name" value="PMEI"/>
    <property type="match status" value="1"/>
</dbReference>
<evidence type="ECO:0000256" key="2">
    <source>
        <dbReference type="ARBA" id="ARBA00023157"/>
    </source>
</evidence>
<dbReference type="Proteomes" id="UP000516437">
    <property type="component" value="Chromosome 8"/>
</dbReference>
<dbReference type="OrthoDB" id="1899334at2759"/>
<evidence type="ECO:0000313" key="7">
    <source>
        <dbReference type="Proteomes" id="UP000516437"/>
    </source>
</evidence>
<protein>
    <submittedName>
        <fullName evidence="6">Cell wall / vacuolar inhibitor of fructosidase 2</fullName>
    </submittedName>
</protein>
<dbReference type="AlphaFoldDB" id="A0A6A1UQS7"/>
<comment type="caution">
    <text evidence="6">The sequence shown here is derived from an EMBL/GenBank/DDBJ whole genome shotgun (WGS) entry which is preliminary data.</text>
</comment>
<dbReference type="PANTHER" id="PTHR36710">
    <property type="entry name" value="PECTINESTERASE INHIBITOR-LIKE"/>
    <property type="match status" value="1"/>
</dbReference>
<proteinExistence type="inferred from homology"/>
<comment type="similarity">
    <text evidence="3">Belongs to the PMEI family.</text>
</comment>
<dbReference type="InterPro" id="IPR052421">
    <property type="entry name" value="PCW_Enzyme_Inhibitor"/>
</dbReference>
<sequence>MTPISKLLVLLLFTLWPHGIFANDLIASACDRTTYKALCREILEPDPESHEATDVLGLVRVAIKNTGTNATQLRDYVTQVAERNNDDNVLVECLRDCYDNYQNAADQLDNSFVPLQSKGYKDVNKMVITAKKDADSCEEGFKAQHRKSPLIDLSTTFNRLCSNILGLMNQLPKH</sequence>
<dbReference type="InterPro" id="IPR035513">
    <property type="entry name" value="Invertase/methylesterase_inhib"/>
</dbReference>
<evidence type="ECO:0000313" key="6">
    <source>
        <dbReference type="EMBL" id="KAB1202147.1"/>
    </source>
</evidence>
<evidence type="ECO:0000259" key="5">
    <source>
        <dbReference type="SMART" id="SM00856"/>
    </source>
</evidence>
<accession>A0A6A1UQS7</accession>
<keyword evidence="2" id="KW-1015">Disulfide bond</keyword>
<keyword evidence="1 4" id="KW-0732">Signal</keyword>
<dbReference type="EMBL" id="RXIC02000026">
    <property type="protein sequence ID" value="KAB1202147.1"/>
    <property type="molecule type" value="Genomic_DNA"/>
</dbReference>
<gene>
    <name evidence="6" type="ORF">CJ030_MR8G020225</name>
</gene>
<dbReference type="Gene3D" id="1.20.140.40">
    <property type="entry name" value="Invertase/pectin methylesterase inhibitor family protein"/>
    <property type="match status" value="1"/>
</dbReference>
<feature type="domain" description="Pectinesterase inhibitor" evidence="5">
    <location>
        <begin position="21"/>
        <end position="167"/>
    </location>
</feature>
<dbReference type="PANTHER" id="PTHR36710:SF18">
    <property type="entry name" value="PECTINESTERASE INHIBITOR 5-RELATED"/>
    <property type="match status" value="1"/>
</dbReference>
<reference evidence="6 7" key="1">
    <citation type="journal article" date="2019" name="Plant Biotechnol. J.">
        <title>The red bayberry genome and genetic basis of sex determination.</title>
        <authorList>
            <person name="Jia H.M."/>
            <person name="Jia H.J."/>
            <person name="Cai Q.L."/>
            <person name="Wang Y."/>
            <person name="Zhao H.B."/>
            <person name="Yang W.F."/>
            <person name="Wang G.Y."/>
            <person name="Li Y.H."/>
            <person name="Zhan D.L."/>
            <person name="Shen Y.T."/>
            <person name="Niu Q.F."/>
            <person name="Chang L."/>
            <person name="Qiu J."/>
            <person name="Zhao L."/>
            <person name="Xie H.B."/>
            <person name="Fu W.Y."/>
            <person name="Jin J."/>
            <person name="Li X.W."/>
            <person name="Jiao Y."/>
            <person name="Zhou C.C."/>
            <person name="Tu T."/>
            <person name="Chai C.Y."/>
            <person name="Gao J.L."/>
            <person name="Fan L.J."/>
            <person name="van de Weg E."/>
            <person name="Wang J.Y."/>
            <person name="Gao Z.S."/>
        </authorList>
    </citation>
    <scope>NUCLEOTIDE SEQUENCE [LARGE SCALE GENOMIC DNA]</scope>
    <source>
        <tissue evidence="6">Leaves</tissue>
    </source>
</reference>
<name>A0A6A1UQS7_9ROSI</name>
<keyword evidence="7" id="KW-1185">Reference proteome</keyword>
<evidence type="ECO:0000256" key="4">
    <source>
        <dbReference type="SAM" id="SignalP"/>
    </source>
</evidence>
<evidence type="ECO:0000256" key="1">
    <source>
        <dbReference type="ARBA" id="ARBA00022729"/>
    </source>
</evidence>
<feature type="signal peptide" evidence="4">
    <location>
        <begin position="1"/>
        <end position="22"/>
    </location>
</feature>
<organism evidence="6 7">
    <name type="scientific">Morella rubra</name>
    <name type="common">Chinese bayberry</name>
    <dbReference type="NCBI Taxonomy" id="262757"/>
    <lineage>
        <taxon>Eukaryota</taxon>
        <taxon>Viridiplantae</taxon>
        <taxon>Streptophyta</taxon>
        <taxon>Embryophyta</taxon>
        <taxon>Tracheophyta</taxon>
        <taxon>Spermatophyta</taxon>
        <taxon>Magnoliopsida</taxon>
        <taxon>eudicotyledons</taxon>
        <taxon>Gunneridae</taxon>
        <taxon>Pentapetalae</taxon>
        <taxon>rosids</taxon>
        <taxon>fabids</taxon>
        <taxon>Fagales</taxon>
        <taxon>Myricaceae</taxon>
        <taxon>Morella</taxon>
    </lineage>
</organism>
<feature type="chain" id="PRO_5025472285" evidence="4">
    <location>
        <begin position="23"/>
        <end position="174"/>
    </location>
</feature>
<evidence type="ECO:0000256" key="3">
    <source>
        <dbReference type="ARBA" id="ARBA00038471"/>
    </source>
</evidence>
<dbReference type="NCBIfam" id="TIGR01614">
    <property type="entry name" value="PME_inhib"/>
    <property type="match status" value="1"/>
</dbReference>
<dbReference type="SMART" id="SM00856">
    <property type="entry name" value="PMEI"/>
    <property type="match status" value="1"/>
</dbReference>
<dbReference type="InterPro" id="IPR006501">
    <property type="entry name" value="Pectinesterase_inhib_dom"/>
</dbReference>